<evidence type="ECO:0000256" key="4">
    <source>
        <dbReference type="ARBA" id="ARBA00022723"/>
    </source>
</evidence>
<evidence type="ECO:0000313" key="9">
    <source>
        <dbReference type="Proteomes" id="UP000193689"/>
    </source>
</evidence>
<accession>A0A1Y2E6B6</accession>
<sequence length="485" mass="54760">MGVFNGCLFSWSFLLAQLVIIIISICVGRRFFSPISDIPGPFVASFTRLWHIRRILKIDQNLKLIRHFVRIAHNEVSVSHPDAVKKLLLAPLHKGSWYKVVTFPDGRFQNPMSATDPKVKNKLSRHLAPGFVLSNMLLSEQAINQTIHSLLGWLSEYAESGKPINLNEYFSFTISDIVGEAIFSKPFGFIKGGKDIGNSVANAEAHSAYIAVAGYFRWLHVLLLANPVVTWLGILPAGYIIDFALRSTKERESNPDARFDALAHWFRMLEQSPDRIQRHEIDSGAFNSVAAGFDTVSSALQAFVYYMIRHSNAWQRVRDEIDAAGLKDGVVSYVDTQRLPFLQACIKETLRIFGPVPMGLPRLAPEGGIIFGNREFPKGTVLSVNAWVMHHSKEIWGSDARQFNPNRWLGNDSIVLEKFLMPFGAGYAACPGQNLAKIELSKITAMLVRDYDIRQVDPSQKWKWNAFFTLAPHSWPCYITKRKRQ</sequence>
<dbReference type="Gene3D" id="1.10.630.10">
    <property type="entry name" value="Cytochrome P450"/>
    <property type="match status" value="1"/>
</dbReference>
<keyword evidence="9" id="KW-1185">Reference proteome</keyword>
<evidence type="ECO:0000256" key="7">
    <source>
        <dbReference type="SAM" id="Phobius"/>
    </source>
</evidence>
<evidence type="ECO:0000256" key="3">
    <source>
        <dbReference type="ARBA" id="ARBA00022617"/>
    </source>
</evidence>
<dbReference type="STRING" id="1141098.A0A1Y2E6B6"/>
<dbReference type="GO" id="GO:0016705">
    <property type="term" value="F:oxidoreductase activity, acting on paired donors, with incorporation or reduction of molecular oxygen"/>
    <property type="evidence" value="ECO:0007669"/>
    <property type="project" value="InterPro"/>
</dbReference>
<reference evidence="8 9" key="1">
    <citation type="submission" date="2016-07" db="EMBL/GenBank/DDBJ databases">
        <title>Pervasive Adenine N6-methylation of Active Genes in Fungi.</title>
        <authorList>
            <consortium name="DOE Joint Genome Institute"/>
            <person name="Mondo S.J."/>
            <person name="Dannebaum R.O."/>
            <person name="Kuo R.C."/>
            <person name="Labutti K."/>
            <person name="Haridas S."/>
            <person name="Kuo A."/>
            <person name="Salamov A."/>
            <person name="Ahrendt S.R."/>
            <person name="Lipzen A."/>
            <person name="Sullivan W."/>
            <person name="Andreopoulos W.B."/>
            <person name="Clum A."/>
            <person name="Lindquist E."/>
            <person name="Daum C."/>
            <person name="Ramamoorthy G.K."/>
            <person name="Gryganskyi A."/>
            <person name="Culley D."/>
            <person name="Magnuson J.K."/>
            <person name="James T.Y."/>
            <person name="O'Malley M.A."/>
            <person name="Stajich J.E."/>
            <person name="Spatafora J.W."/>
            <person name="Visel A."/>
            <person name="Grigoriev I.V."/>
        </authorList>
    </citation>
    <scope>NUCLEOTIDE SEQUENCE [LARGE SCALE GENOMIC DNA]</scope>
    <source>
        <strain evidence="8 9">CBS 129021</strain>
    </source>
</reference>
<organism evidence="8 9">
    <name type="scientific">Pseudomassariella vexata</name>
    <dbReference type="NCBI Taxonomy" id="1141098"/>
    <lineage>
        <taxon>Eukaryota</taxon>
        <taxon>Fungi</taxon>
        <taxon>Dikarya</taxon>
        <taxon>Ascomycota</taxon>
        <taxon>Pezizomycotina</taxon>
        <taxon>Sordariomycetes</taxon>
        <taxon>Xylariomycetidae</taxon>
        <taxon>Amphisphaeriales</taxon>
        <taxon>Pseudomassariaceae</taxon>
        <taxon>Pseudomassariella</taxon>
    </lineage>
</organism>
<dbReference type="EMBL" id="MCFJ01000004">
    <property type="protein sequence ID" value="ORY67113.1"/>
    <property type="molecule type" value="Genomic_DNA"/>
</dbReference>
<keyword evidence="8" id="KW-0503">Monooxygenase</keyword>
<keyword evidence="5 6" id="KW-0408">Iron</keyword>
<feature type="transmembrane region" description="Helical" evidence="7">
    <location>
        <begin position="12"/>
        <end position="32"/>
    </location>
</feature>
<keyword evidence="4 6" id="KW-0479">Metal-binding</keyword>
<dbReference type="RefSeq" id="XP_040717737.1">
    <property type="nucleotide sequence ID" value="XM_040861857.1"/>
</dbReference>
<dbReference type="InterPro" id="IPR001128">
    <property type="entry name" value="Cyt_P450"/>
</dbReference>
<evidence type="ECO:0000313" key="8">
    <source>
        <dbReference type="EMBL" id="ORY67113.1"/>
    </source>
</evidence>
<keyword evidence="7" id="KW-0472">Membrane</keyword>
<keyword evidence="7" id="KW-0812">Transmembrane</keyword>
<name>A0A1Y2E6B6_9PEZI</name>
<evidence type="ECO:0000256" key="5">
    <source>
        <dbReference type="ARBA" id="ARBA00023004"/>
    </source>
</evidence>
<dbReference type="InParanoid" id="A0A1Y2E6B6"/>
<evidence type="ECO:0000256" key="2">
    <source>
        <dbReference type="ARBA" id="ARBA00010617"/>
    </source>
</evidence>
<keyword evidence="3 6" id="KW-0349">Heme</keyword>
<protein>
    <submittedName>
        <fullName evidence="8">Benzoate 4-monooxygenase cytochrome P450</fullName>
    </submittedName>
</protein>
<dbReference type="OrthoDB" id="3934656at2759"/>
<dbReference type="Proteomes" id="UP000193689">
    <property type="component" value="Unassembled WGS sequence"/>
</dbReference>
<dbReference type="PRINTS" id="PR00385">
    <property type="entry name" value="P450"/>
</dbReference>
<dbReference type="PANTHER" id="PTHR24305:SF232">
    <property type="entry name" value="P450, PUTATIVE (EUROFUNG)-RELATED"/>
    <property type="match status" value="1"/>
</dbReference>
<feature type="transmembrane region" description="Helical" evidence="7">
    <location>
        <begin position="218"/>
        <end position="241"/>
    </location>
</feature>
<evidence type="ECO:0000256" key="1">
    <source>
        <dbReference type="ARBA" id="ARBA00001971"/>
    </source>
</evidence>
<dbReference type="GO" id="GO:0005506">
    <property type="term" value="F:iron ion binding"/>
    <property type="evidence" value="ECO:0007669"/>
    <property type="project" value="InterPro"/>
</dbReference>
<dbReference type="CDD" id="cd11060">
    <property type="entry name" value="CYP57A1-like"/>
    <property type="match status" value="1"/>
</dbReference>
<dbReference type="GO" id="GO:0020037">
    <property type="term" value="F:heme binding"/>
    <property type="evidence" value="ECO:0007669"/>
    <property type="project" value="InterPro"/>
</dbReference>
<dbReference type="AlphaFoldDB" id="A0A1Y2E6B6"/>
<dbReference type="PRINTS" id="PR00463">
    <property type="entry name" value="EP450I"/>
</dbReference>
<keyword evidence="7" id="KW-1133">Transmembrane helix</keyword>
<gene>
    <name evidence="8" type="ORF">BCR38DRAFT_455972</name>
</gene>
<dbReference type="SUPFAM" id="SSF48264">
    <property type="entry name" value="Cytochrome P450"/>
    <property type="match status" value="1"/>
</dbReference>
<dbReference type="PANTHER" id="PTHR24305">
    <property type="entry name" value="CYTOCHROME P450"/>
    <property type="match status" value="1"/>
</dbReference>
<dbReference type="Pfam" id="PF00067">
    <property type="entry name" value="p450"/>
    <property type="match status" value="1"/>
</dbReference>
<evidence type="ECO:0000256" key="6">
    <source>
        <dbReference type="PIRSR" id="PIRSR602401-1"/>
    </source>
</evidence>
<dbReference type="InterPro" id="IPR036396">
    <property type="entry name" value="Cyt_P450_sf"/>
</dbReference>
<feature type="binding site" description="axial binding residue" evidence="6">
    <location>
        <position position="430"/>
    </location>
    <ligand>
        <name>heme</name>
        <dbReference type="ChEBI" id="CHEBI:30413"/>
    </ligand>
    <ligandPart>
        <name>Fe</name>
        <dbReference type="ChEBI" id="CHEBI:18248"/>
    </ligandPart>
</feature>
<proteinExistence type="inferred from homology"/>
<keyword evidence="8" id="KW-0560">Oxidoreductase</keyword>
<dbReference type="InterPro" id="IPR002401">
    <property type="entry name" value="Cyt_P450_E_grp-I"/>
</dbReference>
<comment type="cofactor">
    <cofactor evidence="1 6">
        <name>heme</name>
        <dbReference type="ChEBI" id="CHEBI:30413"/>
    </cofactor>
</comment>
<dbReference type="GO" id="GO:0004497">
    <property type="term" value="F:monooxygenase activity"/>
    <property type="evidence" value="ECO:0007669"/>
    <property type="project" value="UniProtKB-KW"/>
</dbReference>
<comment type="caution">
    <text evidence="8">The sequence shown here is derived from an EMBL/GenBank/DDBJ whole genome shotgun (WGS) entry which is preliminary data.</text>
</comment>
<comment type="similarity">
    <text evidence="2">Belongs to the cytochrome P450 family.</text>
</comment>
<dbReference type="InterPro" id="IPR050121">
    <property type="entry name" value="Cytochrome_P450_monoxygenase"/>
</dbReference>
<dbReference type="GeneID" id="63778069"/>